<dbReference type="GO" id="GO:0006520">
    <property type="term" value="P:amino acid metabolic process"/>
    <property type="evidence" value="ECO:0007669"/>
    <property type="project" value="InterPro"/>
</dbReference>
<accession>A0A7G9YKV1</accession>
<feature type="binding site" evidence="7">
    <location>
        <position position="289"/>
    </location>
    <ligand>
        <name>carbamoyl phosphate</name>
        <dbReference type="ChEBI" id="CHEBI:58228"/>
    </ligand>
</feature>
<evidence type="ECO:0000259" key="8">
    <source>
        <dbReference type="Pfam" id="PF00185"/>
    </source>
</evidence>
<dbReference type="PRINTS" id="PR00100">
    <property type="entry name" value="AOTCASE"/>
</dbReference>
<dbReference type="InterPro" id="IPR006131">
    <property type="entry name" value="Asp_carbamoyltransf_Asp/Orn-bd"/>
</dbReference>
<dbReference type="UniPathway" id="UPA00070">
    <property type="reaction ID" value="UER00116"/>
</dbReference>
<dbReference type="FunFam" id="3.40.50.1370:FF:000002">
    <property type="entry name" value="Aspartate carbamoyltransferase 2"/>
    <property type="match status" value="1"/>
</dbReference>
<evidence type="ECO:0000313" key="12">
    <source>
        <dbReference type="EMBL" id="QNO50149.1"/>
    </source>
</evidence>
<comment type="function">
    <text evidence="5 7">Catalyzes the condensation of carbamoyl phosphate and aspartate to form carbamoyl aspartate and inorganic phosphate, the committed step in the de novo pyrimidine nucleotide biosynthesis pathway.</text>
</comment>
<comment type="pathway">
    <text evidence="1 7">Pyrimidine metabolism; UMP biosynthesis via de novo pathway; (S)-dihydroorotate from bicarbonate: step 2/3.</text>
</comment>
<evidence type="ECO:0000313" key="10">
    <source>
        <dbReference type="EMBL" id="QNO48052.1"/>
    </source>
</evidence>
<dbReference type="EMBL" id="MT631409">
    <property type="protein sequence ID" value="QNO50225.1"/>
    <property type="molecule type" value="Genomic_DNA"/>
</dbReference>
<keyword evidence="3 7" id="KW-0808">Transferase</keyword>
<evidence type="ECO:0000256" key="6">
    <source>
        <dbReference type="ARBA" id="ARBA00048859"/>
    </source>
</evidence>
<dbReference type="GO" id="GO:0006207">
    <property type="term" value="P:'de novo' pyrimidine nucleobase biosynthetic process"/>
    <property type="evidence" value="ECO:0007669"/>
    <property type="project" value="InterPro"/>
</dbReference>
<dbReference type="GO" id="GO:0004070">
    <property type="term" value="F:aspartate carbamoyltransferase activity"/>
    <property type="evidence" value="ECO:0007669"/>
    <property type="project" value="UniProtKB-UniRule"/>
</dbReference>
<evidence type="ECO:0000256" key="5">
    <source>
        <dbReference type="ARBA" id="ARBA00043884"/>
    </source>
</evidence>
<dbReference type="EMBL" id="MT631357">
    <property type="protein sequence ID" value="QNO48635.1"/>
    <property type="molecule type" value="Genomic_DNA"/>
</dbReference>
<gene>
    <name evidence="7 11" type="primary">pyrB</name>
    <name evidence="10" type="ORF">DGMDECAC_00004</name>
    <name evidence="11" type="ORF">LENKHJGJ_00006</name>
    <name evidence="13" type="ORF">LIFGHNMI_00023</name>
    <name evidence="12" type="ORF">MOOMDFED_00017</name>
</gene>
<feature type="binding site" evidence="7">
    <location>
        <position position="288"/>
    </location>
    <ligand>
        <name>carbamoyl phosphate</name>
        <dbReference type="ChEBI" id="CHEBI:58228"/>
    </ligand>
</feature>
<evidence type="ECO:0000256" key="3">
    <source>
        <dbReference type="ARBA" id="ARBA00022679"/>
    </source>
</evidence>
<feature type="binding site" evidence="7">
    <location>
        <position position="249"/>
    </location>
    <ligand>
        <name>L-aspartate</name>
        <dbReference type="ChEBI" id="CHEBI:29991"/>
    </ligand>
</feature>
<feature type="domain" description="Aspartate/ornithine carbamoyltransferase carbamoyl-P binding" evidence="9">
    <location>
        <begin position="28"/>
        <end position="168"/>
    </location>
</feature>
<evidence type="ECO:0000256" key="2">
    <source>
        <dbReference type="ARBA" id="ARBA00008896"/>
    </source>
</evidence>
<evidence type="ECO:0000256" key="7">
    <source>
        <dbReference type="HAMAP-Rule" id="MF_00001"/>
    </source>
</evidence>
<feature type="binding site" evidence="7">
    <location>
        <position position="128"/>
    </location>
    <ligand>
        <name>carbamoyl phosphate</name>
        <dbReference type="ChEBI" id="CHEBI:58228"/>
    </ligand>
</feature>
<dbReference type="EMBL" id="MT631406">
    <property type="protein sequence ID" value="QNO50149.1"/>
    <property type="molecule type" value="Genomic_DNA"/>
</dbReference>
<comment type="subunit">
    <text evidence="7">Heterooligomer of catalytic and regulatory chains.</text>
</comment>
<dbReference type="HAMAP" id="MF_00001">
    <property type="entry name" value="Asp_carb_tr"/>
    <property type="match status" value="1"/>
</dbReference>
<feature type="binding site" evidence="7">
    <location>
        <position position="188"/>
    </location>
    <ligand>
        <name>L-aspartate</name>
        <dbReference type="ChEBI" id="CHEBI:29991"/>
    </ligand>
</feature>
<feature type="binding site" evidence="7">
    <location>
        <position position="78"/>
    </location>
    <ligand>
        <name>carbamoyl phosphate</name>
        <dbReference type="ChEBI" id="CHEBI:58228"/>
    </ligand>
</feature>
<dbReference type="GO" id="GO:0044205">
    <property type="term" value="P:'de novo' UMP biosynthetic process"/>
    <property type="evidence" value="ECO:0007669"/>
    <property type="project" value="UniProtKB-UniRule"/>
</dbReference>
<keyword evidence="4 7" id="KW-0665">Pyrimidine biosynthesis</keyword>
<feature type="binding site" evidence="7">
    <location>
        <position position="79"/>
    </location>
    <ligand>
        <name>carbamoyl phosphate</name>
        <dbReference type="ChEBI" id="CHEBI:58228"/>
    </ligand>
</feature>
<evidence type="ECO:0000313" key="11">
    <source>
        <dbReference type="EMBL" id="QNO48635.1"/>
    </source>
</evidence>
<evidence type="ECO:0000256" key="1">
    <source>
        <dbReference type="ARBA" id="ARBA00004852"/>
    </source>
</evidence>
<dbReference type="PROSITE" id="PS00097">
    <property type="entry name" value="CARBAMOYLTRANSFERASE"/>
    <property type="match status" value="1"/>
</dbReference>
<evidence type="ECO:0000313" key="13">
    <source>
        <dbReference type="EMBL" id="QNO50225.1"/>
    </source>
</evidence>
<feature type="binding site" evidence="7">
    <location>
        <position position="107"/>
    </location>
    <ligand>
        <name>L-aspartate</name>
        <dbReference type="ChEBI" id="CHEBI:29991"/>
    </ligand>
</feature>
<protein>
    <recommendedName>
        <fullName evidence="7">Aspartate carbamoyltransferase</fullName>
        <ecNumber evidence="7">2.1.3.2</ecNumber>
    </recommendedName>
    <alternativeName>
        <fullName evidence="7">Aspartate transcarbamylase</fullName>
        <shortName evidence="7">ATCase</shortName>
    </alternativeName>
</protein>
<feature type="domain" description="Aspartate/ornithine carbamoyltransferase Asp/Orn-binding" evidence="8">
    <location>
        <begin position="174"/>
        <end position="323"/>
    </location>
</feature>
<feature type="binding site" evidence="7">
    <location>
        <position position="159"/>
    </location>
    <ligand>
        <name>carbamoyl phosphate</name>
        <dbReference type="ChEBI" id="CHEBI:58228"/>
    </ligand>
</feature>
<dbReference type="SUPFAM" id="SSF53671">
    <property type="entry name" value="Aspartate/ornithine carbamoyltransferase"/>
    <property type="match status" value="1"/>
</dbReference>
<dbReference type="InterPro" id="IPR036901">
    <property type="entry name" value="Asp/Orn_carbamoylTrfase_sf"/>
</dbReference>
<organism evidence="11">
    <name type="scientific">Candidatus Methanogaster sp. ANME-2c ERB4</name>
    <dbReference type="NCBI Taxonomy" id="2759911"/>
    <lineage>
        <taxon>Archaea</taxon>
        <taxon>Methanobacteriati</taxon>
        <taxon>Methanobacteriota</taxon>
        <taxon>Stenosarchaea group</taxon>
        <taxon>Methanomicrobia</taxon>
        <taxon>Methanosarcinales</taxon>
        <taxon>ANME-2 cluster</taxon>
        <taxon>Candidatus Methanogasteraceae</taxon>
        <taxon>Candidatus Methanogaster</taxon>
    </lineage>
</organism>
<dbReference type="NCBIfam" id="NF002032">
    <property type="entry name" value="PRK00856.1"/>
    <property type="match status" value="1"/>
</dbReference>
<dbReference type="GO" id="GO:0016597">
    <property type="term" value="F:amino acid binding"/>
    <property type="evidence" value="ECO:0007669"/>
    <property type="project" value="InterPro"/>
</dbReference>
<name>A0A7G9YKV1_9EURY</name>
<dbReference type="PANTHER" id="PTHR45753:SF6">
    <property type="entry name" value="ASPARTATE CARBAMOYLTRANSFERASE"/>
    <property type="match status" value="1"/>
</dbReference>
<dbReference type="Gene3D" id="3.40.50.1370">
    <property type="entry name" value="Aspartate/ornithine carbamoyltransferase"/>
    <property type="match status" value="2"/>
</dbReference>
<evidence type="ECO:0000259" key="9">
    <source>
        <dbReference type="Pfam" id="PF02729"/>
    </source>
</evidence>
<dbReference type="InterPro" id="IPR002082">
    <property type="entry name" value="Asp_carbamoyltransf"/>
</dbReference>
<sequence>MVKRIFNALIQLIHRAYIGAARWIDMMQHVISIKDFSRGTIDGILDRAAELESIACGGSSNILSGRILATLFYEPSTRTRLSFDSAMKRLGGNVIDFGSIEVSSIAKGENLADTISVLSGYADAIVLRHPKEGAARMASEFSSVPVINAGDGAGQHPTQTLLDLYTIRKESKLNGVKIALVGDLKYGRTVHSLAHALSMYNSEIYLVSPEQLKMPDAIKDDLTKSGTKIIETTNINDAIGVVDVLYLTRIQKERFPDPAEYQTVAGSYKVTKDTLKEVKDDLIIMHPLPRVNEIDPDVDSTRHAVYFRQSFYGVPVRMAILSMVMA</sequence>
<comment type="similarity">
    <text evidence="2 7">Belongs to the aspartate/ornithine carbamoyltransferase superfamily. ATCase family.</text>
</comment>
<proteinExistence type="inferred from homology"/>
<dbReference type="InterPro" id="IPR006132">
    <property type="entry name" value="Asp/Orn_carbamoyltranf_P-bd"/>
</dbReference>
<feature type="binding site" evidence="7">
    <location>
        <position position="156"/>
    </location>
    <ligand>
        <name>carbamoyl phosphate</name>
        <dbReference type="ChEBI" id="CHEBI:58228"/>
    </ligand>
</feature>
<dbReference type="InterPro" id="IPR006130">
    <property type="entry name" value="Asp/Orn_carbamoylTrfase"/>
</dbReference>
<dbReference type="Pfam" id="PF00185">
    <property type="entry name" value="OTCace"/>
    <property type="match status" value="1"/>
</dbReference>
<dbReference type="EC" id="2.1.3.2" evidence="7"/>
<evidence type="ECO:0000256" key="4">
    <source>
        <dbReference type="ARBA" id="ARBA00022975"/>
    </source>
</evidence>
<dbReference type="PANTHER" id="PTHR45753">
    <property type="entry name" value="ORNITHINE CARBAMOYLTRANSFERASE, MITOCHONDRIAL"/>
    <property type="match status" value="1"/>
</dbReference>
<reference evidence="11" key="1">
    <citation type="submission" date="2020-06" db="EMBL/GenBank/DDBJ databases">
        <title>Unique genomic features of the anaerobic methanotrophic archaea.</title>
        <authorList>
            <person name="Chadwick G.L."/>
            <person name="Skennerton C.T."/>
            <person name="Laso-Perez R."/>
            <person name="Leu A.O."/>
            <person name="Speth D.R."/>
            <person name="Yu H."/>
            <person name="Morgan-Lang C."/>
            <person name="Hatzenpichler R."/>
            <person name="Goudeau D."/>
            <person name="Malmstrom R."/>
            <person name="Brazelton W.J."/>
            <person name="Woyke T."/>
            <person name="Hallam S.J."/>
            <person name="Tyson G.W."/>
            <person name="Wegener G."/>
            <person name="Boetius A."/>
            <person name="Orphan V."/>
        </authorList>
    </citation>
    <scope>NUCLEOTIDE SEQUENCE</scope>
</reference>
<dbReference type="FunFam" id="3.40.50.1370:FF:000001">
    <property type="entry name" value="Aspartate carbamoyltransferase"/>
    <property type="match status" value="1"/>
</dbReference>
<dbReference type="PRINTS" id="PR00101">
    <property type="entry name" value="ATCASE"/>
</dbReference>
<dbReference type="EMBL" id="MT631295">
    <property type="protein sequence ID" value="QNO48052.1"/>
    <property type="molecule type" value="Genomic_DNA"/>
</dbReference>
<dbReference type="Pfam" id="PF02729">
    <property type="entry name" value="OTCace_N"/>
    <property type="match status" value="1"/>
</dbReference>
<dbReference type="NCBIfam" id="TIGR00670">
    <property type="entry name" value="asp_carb_tr"/>
    <property type="match status" value="1"/>
</dbReference>
<comment type="catalytic activity">
    <reaction evidence="6 7">
        <text>carbamoyl phosphate + L-aspartate = N-carbamoyl-L-aspartate + phosphate + H(+)</text>
        <dbReference type="Rhea" id="RHEA:20013"/>
        <dbReference type="ChEBI" id="CHEBI:15378"/>
        <dbReference type="ChEBI" id="CHEBI:29991"/>
        <dbReference type="ChEBI" id="CHEBI:32814"/>
        <dbReference type="ChEBI" id="CHEBI:43474"/>
        <dbReference type="ChEBI" id="CHEBI:58228"/>
        <dbReference type="EC" id="2.1.3.2"/>
    </reaction>
</comment>
<dbReference type="AlphaFoldDB" id="A0A7G9YKV1"/>